<keyword evidence="2" id="KW-1185">Reference proteome</keyword>
<organism evidence="1 2">
    <name type="scientific">Pristionchus entomophagus</name>
    <dbReference type="NCBI Taxonomy" id="358040"/>
    <lineage>
        <taxon>Eukaryota</taxon>
        <taxon>Metazoa</taxon>
        <taxon>Ecdysozoa</taxon>
        <taxon>Nematoda</taxon>
        <taxon>Chromadorea</taxon>
        <taxon>Rhabditida</taxon>
        <taxon>Rhabditina</taxon>
        <taxon>Diplogasteromorpha</taxon>
        <taxon>Diplogasteroidea</taxon>
        <taxon>Neodiplogasteridae</taxon>
        <taxon>Pristionchus</taxon>
    </lineage>
</organism>
<name>A0AAV5U755_9BILA</name>
<evidence type="ECO:0000313" key="1">
    <source>
        <dbReference type="EMBL" id="GMT02316.1"/>
    </source>
</evidence>
<gene>
    <name evidence="1" type="ORF">PENTCL1PPCAC_24490</name>
</gene>
<reference evidence="1" key="1">
    <citation type="submission" date="2023-10" db="EMBL/GenBank/DDBJ databases">
        <title>Genome assembly of Pristionchus species.</title>
        <authorList>
            <person name="Yoshida K."/>
            <person name="Sommer R.J."/>
        </authorList>
    </citation>
    <scope>NUCLEOTIDE SEQUENCE</scope>
    <source>
        <strain evidence="1">RS0144</strain>
    </source>
</reference>
<comment type="caution">
    <text evidence="1">The sequence shown here is derived from an EMBL/GenBank/DDBJ whole genome shotgun (WGS) entry which is preliminary data.</text>
</comment>
<evidence type="ECO:0000313" key="2">
    <source>
        <dbReference type="Proteomes" id="UP001432027"/>
    </source>
</evidence>
<protein>
    <submittedName>
        <fullName evidence="1">Uncharacterized protein</fullName>
    </submittedName>
</protein>
<sequence length="108" mass="12837">PYTLSIDRGSDKRDLIFHIKQQQRMRKGVRYAMRNFLNKEESVHERYQMQCILPDISWNQLHDIESGRRWRIDICSVKVAPIRVCADVCGATITTYKFLWEKDSMTIS</sequence>
<proteinExistence type="predicted"/>
<dbReference type="Proteomes" id="UP001432027">
    <property type="component" value="Unassembled WGS sequence"/>
</dbReference>
<dbReference type="EMBL" id="BTSX01000005">
    <property type="protein sequence ID" value="GMT02316.1"/>
    <property type="molecule type" value="Genomic_DNA"/>
</dbReference>
<feature type="non-terminal residue" evidence="1">
    <location>
        <position position="1"/>
    </location>
</feature>
<accession>A0AAV5U755</accession>
<dbReference type="AlphaFoldDB" id="A0AAV5U755"/>